<evidence type="ECO:0000256" key="4">
    <source>
        <dbReference type="SAM" id="MobiDB-lite"/>
    </source>
</evidence>
<proteinExistence type="predicted"/>
<dbReference type="NCBIfam" id="TIGR01543">
    <property type="entry name" value="proheadase_HK97"/>
    <property type="match status" value="1"/>
</dbReference>
<dbReference type="OrthoDB" id="64791at2"/>
<dbReference type="GO" id="GO:0006508">
    <property type="term" value="P:proteolysis"/>
    <property type="evidence" value="ECO:0007669"/>
    <property type="project" value="UniProtKB-KW"/>
</dbReference>
<dbReference type="RefSeq" id="WP_093132254.1">
    <property type="nucleotide sequence ID" value="NZ_FOHJ01000002.1"/>
</dbReference>
<gene>
    <name evidence="6" type="ORF">SAMN05421676_102355</name>
</gene>
<evidence type="ECO:0000259" key="5">
    <source>
        <dbReference type="Pfam" id="PF04586"/>
    </source>
</evidence>
<evidence type="ECO:0000313" key="7">
    <source>
        <dbReference type="Proteomes" id="UP000199095"/>
    </source>
</evidence>
<evidence type="ECO:0000256" key="1">
    <source>
        <dbReference type="ARBA" id="ARBA00022612"/>
    </source>
</evidence>
<dbReference type="InterPro" id="IPR006433">
    <property type="entry name" value="Prohead_protease"/>
</dbReference>
<name>A0A1I0B7E3_9BACI</name>
<sequence length="203" mass="23217">MTIANRDEKQIRSLASDLKTRAEDEKKVIEGYFAVFNSETELFPGAYEEIDPGAFDSTMSNDIRALINHDTGLVLGRNKSGTLSLEVDSRGLWGIIKINENDSDAVNLYERVKRGDVDQCSFGFRIINEETDFRDDGTVKWILKEIDLHEVSVVTFPAYEATGVQARKKEVEQHEKRKLEQRKNKLKERLKDATKKTDDSEED</sequence>
<dbReference type="STRING" id="237682.SAMN05421676_102355"/>
<keyword evidence="2" id="KW-0645">Protease</keyword>
<evidence type="ECO:0000256" key="2">
    <source>
        <dbReference type="ARBA" id="ARBA00022670"/>
    </source>
</evidence>
<protein>
    <recommendedName>
        <fullName evidence="5">Prohead serine protease domain-containing protein</fullName>
    </recommendedName>
</protein>
<dbReference type="InterPro" id="IPR054613">
    <property type="entry name" value="Peptidase_S78_dom"/>
</dbReference>
<dbReference type="EMBL" id="FOHJ01000002">
    <property type="protein sequence ID" value="SET01965.1"/>
    <property type="molecule type" value="Genomic_DNA"/>
</dbReference>
<dbReference type="AlphaFoldDB" id="A0A1I0B7E3"/>
<evidence type="ECO:0000313" key="6">
    <source>
        <dbReference type="EMBL" id="SET01965.1"/>
    </source>
</evidence>
<evidence type="ECO:0000256" key="3">
    <source>
        <dbReference type="ARBA" id="ARBA00022801"/>
    </source>
</evidence>
<dbReference type="GO" id="GO:0008233">
    <property type="term" value="F:peptidase activity"/>
    <property type="evidence" value="ECO:0007669"/>
    <property type="project" value="UniProtKB-KW"/>
</dbReference>
<reference evidence="7" key="1">
    <citation type="submission" date="2016-10" db="EMBL/GenBank/DDBJ databases">
        <authorList>
            <person name="Varghese N."/>
            <person name="Submissions S."/>
        </authorList>
    </citation>
    <scope>NUCLEOTIDE SEQUENCE [LARGE SCALE GENOMIC DNA]</scope>
    <source>
        <strain evidence="7">CGMCC 1.3566</strain>
    </source>
</reference>
<feature type="region of interest" description="Disordered" evidence="4">
    <location>
        <begin position="165"/>
        <end position="203"/>
    </location>
</feature>
<dbReference type="Proteomes" id="UP000199095">
    <property type="component" value="Unassembled WGS sequence"/>
</dbReference>
<keyword evidence="1" id="KW-1188">Viral release from host cell</keyword>
<dbReference type="Pfam" id="PF04586">
    <property type="entry name" value="Peptidase_S78"/>
    <property type="match status" value="1"/>
</dbReference>
<keyword evidence="7" id="KW-1185">Reference proteome</keyword>
<keyword evidence="3" id="KW-0378">Hydrolase</keyword>
<feature type="domain" description="Prohead serine protease" evidence="5">
    <location>
        <begin position="17"/>
        <end position="176"/>
    </location>
</feature>
<organism evidence="6 7">
    <name type="scientific">Salinibacillus kushneri</name>
    <dbReference type="NCBI Taxonomy" id="237682"/>
    <lineage>
        <taxon>Bacteria</taxon>
        <taxon>Bacillati</taxon>
        <taxon>Bacillota</taxon>
        <taxon>Bacilli</taxon>
        <taxon>Bacillales</taxon>
        <taxon>Bacillaceae</taxon>
        <taxon>Salinibacillus</taxon>
    </lineage>
</organism>
<accession>A0A1I0B7E3</accession>
<feature type="compositionally biased region" description="Basic and acidic residues" evidence="4">
    <location>
        <begin position="167"/>
        <end position="203"/>
    </location>
</feature>